<dbReference type="EMBL" id="RAQO01000006">
    <property type="protein sequence ID" value="RKF17917.1"/>
    <property type="molecule type" value="Genomic_DNA"/>
</dbReference>
<comment type="caution">
    <text evidence="6">The sequence shown here is derived from an EMBL/GenBank/DDBJ whole genome shotgun (WGS) entry which is preliminary data.</text>
</comment>
<accession>A0A420EB50</accession>
<name>A0A420EB50_9ALTE</name>
<protein>
    <submittedName>
        <fullName evidence="6">2-dehydro-3-deoxy-6-phosphogalactonate aldolase</fullName>
    </submittedName>
</protein>
<keyword evidence="7" id="KW-1185">Reference proteome</keyword>
<dbReference type="OrthoDB" id="8590323at2"/>
<sequence length="206" mass="21229">MSDNKPLPLIAILRGLTPDTAIQSCEVLINEGFSQIEVPLNSPDALKSIQLLVARFGDQYLIGAGTVTTKVQAQAVIDTGAKLIVSPNYNSEVIKLGVQAGCTVLPGVLTPTEAFAALADGASGLKLFPANVVGLAGFKALMSVLPANTACFPVGGISASVESMRPFVDAGAAGFGIGASLYTPQMSLEQIANNAREFVSTFKSLS</sequence>
<dbReference type="Pfam" id="PF01081">
    <property type="entry name" value="Aldolase"/>
    <property type="match status" value="1"/>
</dbReference>
<dbReference type="PANTHER" id="PTHR30246:SF1">
    <property type="entry name" value="2-DEHYDRO-3-DEOXY-6-PHOSPHOGALACTONATE ALDOLASE-RELATED"/>
    <property type="match status" value="1"/>
</dbReference>
<evidence type="ECO:0000256" key="4">
    <source>
        <dbReference type="ARBA" id="ARBA00023239"/>
    </source>
</evidence>
<evidence type="ECO:0000256" key="2">
    <source>
        <dbReference type="ARBA" id="ARBA00006906"/>
    </source>
</evidence>
<dbReference type="CDD" id="cd00452">
    <property type="entry name" value="KDPG_aldolase"/>
    <property type="match status" value="1"/>
</dbReference>
<reference evidence="6 7" key="1">
    <citation type="submission" date="2018-09" db="EMBL/GenBank/DDBJ databases">
        <authorList>
            <person name="Wang Z."/>
        </authorList>
    </citation>
    <scope>NUCLEOTIDE SEQUENCE [LARGE SCALE GENOMIC DNA]</scope>
    <source>
        <strain evidence="6 7">ALS 81</strain>
    </source>
</reference>
<dbReference type="InterPro" id="IPR031338">
    <property type="entry name" value="KDPG/KHG_AS_2"/>
</dbReference>
<comment type="similarity">
    <text evidence="2">Belongs to the KHG/KDPG aldolase family.</text>
</comment>
<dbReference type="GO" id="GO:0016829">
    <property type="term" value="F:lyase activity"/>
    <property type="evidence" value="ECO:0007669"/>
    <property type="project" value="UniProtKB-KW"/>
</dbReference>
<dbReference type="Gene3D" id="3.20.20.70">
    <property type="entry name" value="Aldolase class I"/>
    <property type="match status" value="1"/>
</dbReference>
<dbReference type="Proteomes" id="UP000286482">
    <property type="component" value="Unassembled WGS sequence"/>
</dbReference>
<keyword evidence="4" id="KW-0456">Lyase</keyword>
<comment type="subunit">
    <text evidence="3">Homotrimer.</text>
</comment>
<evidence type="ECO:0000256" key="1">
    <source>
        <dbReference type="ARBA" id="ARBA00004761"/>
    </source>
</evidence>
<dbReference type="AlphaFoldDB" id="A0A420EB50"/>
<evidence type="ECO:0000313" key="6">
    <source>
        <dbReference type="EMBL" id="RKF17917.1"/>
    </source>
</evidence>
<proteinExistence type="inferred from homology"/>
<dbReference type="InterPro" id="IPR013785">
    <property type="entry name" value="Aldolase_TIM"/>
</dbReference>
<dbReference type="NCBIfam" id="NF006600">
    <property type="entry name" value="PRK09140.1"/>
    <property type="match status" value="1"/>
</dbReference>
<dbReference type="SUPFAM" id="SSF51569">
    <property type="entry name" value="Aldolase"/>
    <property type="match status" value="1"/>
</dbReference>
<dbReference type="PROSITE" id="PS00160">
    <property type="entry name" value="ALDOLASE_KDPG_KHG_2"/>
    <property type="match status" value="1"/>
</dbReference>
<evidence type="ECO:0000313" key="7">
    <source>
        <dbReference type="Proteomes" id="UP000286482"/>
    </source>
</evidence>
<comment type="pathway">
    <text evidence="1">Carbohydrate acid metabolism.</text>
</comment>
<organism evidence="6 7">
    <name type="scientific">Alginatibacterium sediminis</name>
    <dbReference type="NCBI Taxonomy" id="2164068"/>
    <lineage>
        <taxon>Bacteria</taxon>
        <taxon>Pseudomonadati</taxon>
        <taxon>Pseudomonadota</taxon>
        <taxon>Gammaproteobacteria</taxon>
        <taxon>Alteromonadales</taxon>
        <taxon>Alteromonadaceae</taxon>
        <taxon>Alginatibacterium</taxon>
    </lineage>
</organism>
<dbReference type="RefSeq" id="WP_120355143.1">
    <property type="nucleotide sequence ID" value="NZ_RAQO01000006.1"/>
</dbReference>
<dbReference type="InterPro" id="IPR000887">
    <property type="entry name" value="Aldlse_KDPG_KHG"/>
</dbReference>
<dbReference type="PANTHER" id="PTHR30246">
    <property type="entry name" value="2-KETO-3-DEOXY-6-PHOSPHOGLUCONATE ALDOLASE"/>
    <property type="match status" value="1"/>
</dbReference>
<evidence type="ECO:0000256" key="3">
    <source>
        <dbReference type="ARBA" id="ARBA00011233"/>
    </source>
</evidence>
<keyword evidence="5" id="KW-0119">Carbohydrate metabolism</keyword>
<evidence type="ECO:0000256" key="5">
    <source>
        <dbReference type="ARBA" id="ARBA00023277"/>
    </source>
</evidence>
<gene>
    <name evidence="6" type="ORF">DBZ36_11755</name>
</gene>